<dbReference type="RefSeq" id="WP_154308442.1">
    <property type="nucleotide sequence ID" value="NZ_WKKI01000027.1"/>
</dbReference>
<dbReference type="OrthoDB" id="2453421at2"/>
<evidence type="ECO:0000313" key="2">
    <source>
        <dbReference type="Proteomes" id="UP000448867"/>
    </source>
</evidence>
<proteinExistence type="predicted"/>
<organism evidence="1 2">
    <name type="scientific">Metabacillus lacus</name>
    <dbReference type="NCBI Taxonomy" id="1983721"/>
    <lineage>
        <taxon>Bacteria</taxon>
        <taxon>Bacillati</taxon>
        <taxon>Bacillota</taxon>
        <taxon>Bacilli</taxon>
        <taxon>Bacillales</taxon>
        <taxon>Bacillaceae</taxon>
        <taxon>Metabacillus</taxon>
    </lineage>
</organism>
<evidence type="ECO:0000313" key="1">
    <source>
        <dbReference type="EMBL" id="MRX73107.1"/>
    </source>
</evidence>
<gene>
    <name evidence="1" type="ORF">GJU40_13240</name>
</gene>
<name>A0A7X2J0Z1_9BACI</name>
<keyword evidence="2" id="KW-1185">Reference proteome</keyword>
<protein>
    <submittedName>
        <fullName evidence="1">Uncharacterized protein</fullName>
    </submittedName>
</protein>
<dbReference type="Proteomes" id="UP000448867">
    <property type="component" value="Unassembled WGS sequence"/>
</dbReference>
<accession>A0A7X2J0Z1</accession>
<dbReference type="AlphaFoldDB" id="A0A7X2J0Z1"/>
<sequence>MKIINYSYKKRGNLEFVFDVWPHSKVMFSPIRNYYFVRYVRWDERDPVVSREDLQKMEQLVNRQMGREIWYDKRKGPGDD</sequence>
<dbReference type="EMBL" id="WKKI01000027">
    <property type="protein sequence ID" value="MRX73107.1"/>
    <property type="molecule type" value="Genomic_DNA"/>
</dbReference>
<comment type="caution">
    <text evidence="1">The sequence shown here is derived from an EMBL/GenBank/DDBJ whole genome shotgun (WGS) entry which is preliminary data.</text>
</comment>
<reference evidence="1 2" key="1">
    <citation type="submission" date="2019-11" db="EMBL/GenBank/DDBJ databases">
        <title>Bacillus lacus genome.</title>
        <authorList>
            <person name="Allen C.J."/>
            <person name="Newman J.D."/>
        </authorList>
    </citation>
    <scope>NUCLEOTIDE SEQUENCE [LARGE SCALE GENOMIC DNA]</scope>
    <source>
        <strain evidence="1 2">KCTC 33946</strain>
    </source>
</reference>